<dbReference type="Proteomes" id="UP001560267">
    <property type="component" value="Unassembled WGS sequence"/>
</dbReference>
<dbReference type="EMBL" id="JBFSHR010000065">
    <property type="protein sequence ID" value="MEX6430611.1"/>
    <property type="molecule type" value="Genomic_DNA"/>
</dbReference>
<name>A0ABV3Y4W5_9ACTN</name>
<evidence type="ECO:0000313" key="2">
    <source>
        <dbReference type="Proteomes" id="UP001560267"/>
    </source>
</evidence>
<feature type="non-terminal residue" evidence="1">
    <location>
        <position position="1"/>
    </location>
</feature>
<proteinExistence type="predicted"/>
<keyword evidence="2" id="KW-1185">Reference proteome</keyword>
<evidence type="ECO:0008006" key="3">
    <source>
        <dbReference type="Google" id="ProtNLM"/>
    </source>
</evidence>
<reference evidence="1 2" key="1">
    <citation type="submission" date="2024-07" db="EMBL/GenBank/DDBJ databases">
        <title>Draft Genome Sequence of Ferrimicrobium acidiphilum Strain YE2023, Isolated from a Pulp of Bioleach Reactor.</title>
        <authorList>
            <person name="Elkina Y.A."/>
            <person name="Bulaeva A.G."/>
            <person name="Beletsky A.V."/>
            <person name="Mardanov A.V."/>
        </authorList>
    </citation>
    <scope>NUCLEOTIDE SEQUENCE [LARGE SCALE GENOMIC DNA]</scope>
    <source>
        <strain evidence="1 2">YE2023</strain>
    </source>
</reference>
<sequence length="80" mass="9505">MASLAWTLKAWCALLVPISPRWADKHNGERRLMLRMEFRTFRQAFIEIPCQIVKGARQVRWRILAWNPWLGLFLRLDAAL</sequence>
<protein>
    <recommendedName>
        <fullName evidence="3">Transposase DDE domain-containing protein</fullName>
    </recommendedName>
</protein>
<accession>A0ABV3Y4W5</accession>
<gene>
    <name evidence="1" type="ORF">AB6A68_12315</name>
</gene>
<evidence type="ECO:0000313" key="1">
    <source>
        <dbReference type="EMBL" id="MEX6430611.1"/>
    </source>
</evidence>
<organism evidence="1 2">
    <name type="scientific">Ferrimicrobium acidiphilum</name>
    <dbReference type="NCBI Taxonomy" id="121039"/>
    <lineage>
        <taxon>Bacteria</taxon>
        <taxon>Bacillati</taxon>
        <taxon>Actinomycetota</taxon>
        <taxon>Acidimicrobiia</taxon>
        <taxon>Acidimicrobiales</taxon>
        <taxon>Acidimicrobiaceae</taxon>
        <taxon>Ferrimicrobium</taxon>
    </lineage>
</organism>
<comment type="caution">
    <text evidence="1">The sequence shown here is derived from an EMBL/GenBank/DDBJ whole genome shotgun (WGS) entry which is preliminary data.</text>
</comment>